<evidence type="ECO:0000256" key="1">
    <source>
        <dbReference type="ARBA" id="ARBA00006209"/>
    </source>
</evidence>
<keyword evidence="9" id="KW-1185">Reference proteome</keyword>
<comment type="similarity">
    <text evidence="1">Belongs to the PI3/PI4-kinase family. Type III PI4K subfamily.</text>
</comment>
<dbReference type="InterPro" id="IPR036940">
    <property type="entry name" value="PI3/4_kinase_cat_sf"/>
</dbReference>
<reference evidence="8" key="1">
    <citation type="submission" date="2023-07" db="EMBL/GenBank/DDBJ databases">
        <authorList>
            <consortium name="CYATHOMIX"/>
        </authorList>
    </citation>
    <scope>NUCLEOTIDE SEQUENCE</scope>
    <source>
        <strain evidence="8">N/A</strain>
    </source>
</reference>
<dbReference type="PROSITE" id="PS51545">
    <property type="entry name" value="PIK_HELICAL"/>
    <property type="match status" value="1"/>
</dbReference>
<gene>
    <name evidence="8" type="ORF">CYNAS_LOCUS8785</name>
</gene>
<dbReference type="InterPro" id="IPR016024">
    <property type="entry name" value="ARM-type_fold"/>
</dbReference>
<dbReference type="GO" id="GO:0046854">
    <property type="term" value="P:phosphatidylinositol phosphate biosynthetic process"/>
    <property type="evidence" value="ECO:0007669"/>
    <property type="project" value="InterPro"/>
</dbReference>
<evidence type="ECO:0000256" key="5">
    <source>
        <dbReference type="SAM" id="MobiDB-lite"/>
    </source>
</evidence>
<sequence>MKVALLKASTIQIRELGNCHNGDCGDDQTSLIFPDHMKDIDDFVFKNIQCSAICLAKLPKTTLRDLRRLLLSGLSDDLESQPFNHNVRSTLIGVGNFLLYSNGRFGDELVPLLIKALNLIPQMKWVDDGLVNKHDKVPIQEEFAFCFNTVLSDLAASLPDYRNAIVAAQIDALACAVASIFEILEDHENAKQSKSHLLKLTCYVLGLLRSLGRYSPQKDRPLISYVFPVDFETPPTVSDGKNGDVIPRISSDDSWTWLDNSNTVVMEKERNAVQRLVKLYNKYGASFVCANVDKAHFAMTTNELEALFDTVQQLLNKDILTQLDDHATDVYTGAFIKRFPYKTISETITLACLMMLKEVLRPFSVLAKDSPIKENFAKEMNAFVVDLLNSLESQRLSLLGERRMTPAGGPRRPFDLELPRQGISILAMACGLELIVWAAIDDIDSDAVCSRMSGRLFSINTNRVQLSQLPLALKALSSLGGLAEKFPSVATATVVPILSRFLLEPAPILTKLSSETSGEKRGEERRQEENTAKRKSALDSLRNTAIDALCRALKSSLSVDSDSVQACLASLSSKLFVCSSVNNLGLHVADRVVALVCENAIMTLGGIGVALVDSKDVPDMVLQIYLQRFANPPSPLDNVMVQCLANMWIAGAKSIHDGVMKLFTQISIESSNRIYTQEPVGTGEHRYAHVSLAVDTALGRMADGVAEGEDQHALLVRLLELFVQLGIEGRRVGEKVSKTTVKMSTSAGNLGVLMPKIATLLKRMQPITNPSTRLRNLFRDFWFYCTVLGFDVEYSGLWPEDWYSAVCVIATKSPILIAQENLRSELIDNAAIKSDAISPNELQDFRNVVCGVLNHAAEVVPIVNRMDFAQCTYLLSVLRMEKMRVIHADYREAPHEFFKYLEDKTIRKDKGGMWVCLLSGATVVFEAYLEAYKRNRTNDISEPALEYHAQFLLVQFNHNLKEVRRCADACLSRLVDKFPYLLWNGHVLTTALRLLQALQVNLLQDATCSDPTFTMDGLPWTIQLQDTIEGRASVVKDFSQRCEQILQEAMKWAPAITHSHLLEYASSYGASSDTSLKLAMDAVISAGSDNTSMYLSSLHMRSMYLGQVKGMLASRAADEDETPEVTLIKRLESDFERAIVSGKHEELKNAIMLLTALFVTLKEVSEHILGILVRCPLRSFKESTVQLCTLSWNWLLAARTDIQNIFLREMCLAWAESARQGRGLYERQPKPPSPLCEQLKSPAKPPHYQPHAIWLNFIAERVDVAKYSSREQVDILETMFAQTLSLIVGSGPATVAMSPALSTPVYDQQVSLTRNIEAVGVRFRLLSCALNMLQGEVTASRPSNNVIRQRIYASALDYFTQPPQGPTQSTAQLKADIKLLISFWQVLYADGKYIKKEIFLSRDNEVGVAANLNQLEPYGDQMQRSGTQTWHAAASNSTYYVNTLTLSKNALTSSTRGSVSRKLTDNGKGSLDVEKQVKLFLKWRNLILLLVGNEVERLCAWLNPLGDATEEGVAPIEQWMKSTLPEARMEARILKENARLAWDISPELAVNLPSRFRTCPTLRDTLQDMVHSQPESVSHIPEALSLFLGDGSAFEHADISHVLTWATCSPVMALSLLTPRQFPLHPVTVQYAVRVLRSYPADTLLMYIPQLVQAVRHDNIGYVAELIVWLAGHSQLLAHQLTWNMETNMYTDEDGKNKDPVLYDALNDIKKKIANQVEGAARRFYEAEFALFHQLTGISGTIKPYAKGDARKKACLKALAEVKLETITYLPSNPEAILLEIDYSSGNPMQSAAKAPYLARFKVKQCGVQELERIGLEAQSREKGKPPPPEADLNELKRAGGPNICWQAAIFKVGDDVRQDMLALQLMQLMKNVWAGVGLPVCVFPYRVVATSPGCGVIECVPNSKSRDQLGRQTDFGLYEYFKTTYGDESSESFQEARRNFVRSMAGYSVFSFLLQIKDRHNGNIMIDLDGHIIHIDFGFMFESSPGGNLGFEPDFKLSEEMVAIMGVIPGSETVSQGFRLFGLTDVGHWFTMFPRKDYPAIESTICARNERTGCCAIHAFRDYKLLLEYQKQDVRSAAVSAKRDTVLETRTRLNKKIMELYVYNAYWCFPNTAC</sequence>
<feature type="domain" description="PI3K/PI4K catalytic" evidence="6">
    <location>
        <begin position="1815"/>
        <end position="2095"/>
    </location>
</feature>
<dbReference type="Gene3D" id="1.10.1070.11">
    <property type="entry name" value="Phosphatidylinositol 3-/4-kinase, catalytic domain"/>
    <property type="match status" value="1"/>
</dbReference>
<feature type="compositionally biased region" description="Basic and acidic residues" evidence="5">
    <location>
        <begin position="517"/>
        <end position="532"/>
    </location>
</feature>
<evidence type="ECO:0000256" key="4">
    <source>
        <dbReference type="ARBA" id="ARBA00022777"/>
    </source>
</evidence>
<dbReference type="GO" id="GO:0005886">
    <property type="term" value="C:plasma membrane"/>
    <property type="evidence" value="ECO:0007669"/>
    <property type="project" value="TreeGrafter"/>
</dbReference>
<dbReference type="SUPFAM" id="SSF56112">
    <property type="entry name" value="Protein kinase-like (PK-like)"/>
    <property type="match status" value="1"/>
</dbReference>
<evidence type="ECO:0000256" key="2">
    <source>
        <dbReference type="ARBA" id="ARBA00012169"/>
    </source>
</evidence>
<organism evidence="8 9">
    <name type="scientific">Cylicocyclus nassatus</name>
    <name type="common">Nematode worm</name>
    <dbReference type="NCBI Taxonomy" id="53992"/>
    <lineage>
        <taxon>Eukaryota</taxon>
        <taxon>Metazoa</taxon>
        <taxon>Ecdysozoa</taxon>
        <taxon>Nematoda</taxon>
        <taxon>Chromadorea</taxon>
        <taxon>Rhabditida</taxon>
        <taxon>Rhabditina</taxon>
        <taxon>Rhabditomorpha</taxon>
        <taxon>Strongyloidea</taxon>
        <taxon>Strongylidae</taxon>
        <taxon>Cylicocyclus</taxon>
    </lineage>
</organism>
<dbReference type="PANTHER" id="PTHR10048">
    <property type="entry name" value="PHOSPHATIDYLINOSITOL KINASE"/>
    <property type="match status" value="1"/>
</dbReference>
<dbReference type="EC" id="2.7.1.67" evidence="2"/>
<dbReference type="FunFam" id="3.30.1010.10:FF:000009">
    <property type="entry name" value="Phosphatidylinositol 4-kinase, catalytic, alpha"/>
    <property type="match status" value="1"/>
</dbReference>
<evidence type="ECO:0000259" key="6">
    <source>
        <dbReference type="PROSITE" id="PS50290"/>
    </source>
</evidence>
<dbReference type="CDD" id="cd05167">
    <property type="entry name" value="PI4Kc_III_alpha"/>
    <property type="match status" value="1"/>
</dbReference>
<dbReference type="InterPro" id="IPR045495">
    <property type="entry name" value="PI4K_N"/>
</dbReference>
<dbReference type="InterPro" id="IPR000403">
    <property type="entry name" value="PI3/4_kinase_cat_dom"/>
</dbReference>
<dbReference type="PROSITE" id="PS00916">
    <property type="entry name" value="PI3_4_KINASE_2"/>
    <property type="match status" value="1"/>
</dbReference>
<feature type="domain" description="PIK helical" evidence="7">
    <location>
        <begin position="1534"/>
        <end position="1709"/>
    </location>
</feature>
<dbReference type="InterPro" id="IPR011009">
    <property type="entry name" value="Kinase-like_dom_sf"/>
</dbReference>
<dbReference type="SUPFAM" id="SSF48371">
    <property type="entry name" value="ARM repeat"/>
    <property type="match status" value="2"/>
</dbReference>
<dbReference type="InterPro" id="IPR042236">
    <property type="entry name" value="PI3K_accessory_sf"/>
</dbReference>
<keyword evidence="4" id="KW-0418">Kinase</keyword>
<dbReference type="SMART" id="SM00146">
    <property type="entry name" value="PI3Kc"/>
    <property type="match status" value="1"/>
</dbReference>
<dbReference type="Pfam" id="PF00613">
    <property type="entry name" value="PI3Ka"/>
    <property type="match status" value="1"/>
</dbReference>
<dbReference type="InterPro" id="IPR015433">
    <property type="entry name" value="PI3/4_kinase"/>
</dbReference>
<evidence type="ECO:0000259" key="7">
    <source>
        <dbReference type="PROSITE" id="PS51545"/>
    </source>
</evidence>
<dbReference type="PANTHER" id="PTHR10048:SF15">
    <property type="entry name" value="PHOSPHATIDYLINOSITOL 4-KINASE ALPHA"/>
    <property type="match status" value="1"/>
</dbReference>
<dbReference type="Pfam" id="PF00454">
    <property type="entry name" value="PI3_PI4_kinase"/>
    <property type="match status" value="1"/>
</dbReference>
<dbReference type="FunFam" id="1.25.40.70:FF:000011">
    <property type="entry name" value="Phosphatidylinositol 4-kinase alpha"/>
    <property type="match status" value="1"/>
</dbReference>
<proteinExistence type="inferred from homology"/>
<name>A0AA36GRD0_CYLNA</name>
<dbReference type="Gene3D" id="3.30.1010.10">
    <property type="entry name" value="Phosphatidylinositol 3-kinase Catalytic Subunit, Chain A, domain 4"/>
    <property type="match status" value="1"/>
</dbReference>
<dbReference type="GO" id="GO:0048015">
    <property type="term" value="P:phosphatidylinositol-mediated signaling"/>
    <property type="evidence" value="ECO:0007669"/>
    <property type="project" value="TreeGrafter"/>
</dbReference>
<evidence type="ECO:0000313" key="8">
    <source>
        <dbReference type="EMBL" id="CAJ0596802.1"/>
    </source>
</evidence>
<evidence type="ECO:0000256" key="3">
    <source>
        <dbReference type="ARBA" id="ARBA00022679"/>
    </source>
</evidence>
<comment type="caution">
    <text evidence="8">The sequence shown here is derived from an EMBL/GenBank/DDBJ whole genome shotgun (WGS) entry which is preliminary data.</text>
</comment>
<evidence type="ECO:0000313" key="9">
    <source>
        <dbReference type="Proteomes" id="UP001176961"/>
    </source>
</evidence>
<dbReference type="GO" id="GO:0004430">
    <property type="term" value="F:1-phosphatidylinositol 4-kinase activity"/>
    <property type="evidence" value="ECO:0007669"/>
    <property type="project" value="UniProtKB-EC"/>
</dbReference>
<dbReference type="Proteomes" id="UP001176961">
    <property type="component" value="Unassembled WGS sequence"/>
</dbReference>
<keyword evidence="3" id="KW-0808">Transferase</keyword>
<dbReference type="Pfam" id="PF19274">
    <property type="entry name" value="PI4K_N"/>
    <property type="match status" value="2"/>
</dbReference>
<dbReference type="InterPro" id="IPR018936">
    <property type="entry name" value="PI3/4_kinase_CS"/>
</dbReference>
<dbReference type="PROSITE" id="PS50290">
    <property type="entry name" value="PI3_4_KINASE_3"/>
    <property type="match status" value="1"/>
</dbReference>
<accession>A0AA36GRD0</accession>
<dbReference type="GO" id="GO:0005737">
    <property type="term" value="C:cytoplasm"/>
    <property type="evidence" value="ECO:0007669"/>
    <property type="project" value="TreeGrafter"/>
</dbReference>
<dbReference type="Gene3D" id="1.25.40.70">
    <property type="entry name" value="Phosphatidylinositol 3-kinase, accessory domain (PIK)"/>
    <property type="match status" value="1"/>
</dbReference>
<dbReference type="InterPro" id="IPR001263">
    <property type="entry name" value="PI3K_accessory_dom"/>
</dbReference>
<dbReference type="PROSITE" id="PS00915">
    <property type="entry name" value="PI3_4_KINASE_1"/>
    <property type="match status" value="1"/>
</dbReference>
<feature type="region of interest" description="Disordered" evidence="5">
    <location>
        <begin position="513"/>
        <end position="536"/>
    </location>
</feature>
<protein>
    <recommendedName>
        <fullName evidence="2">1-phosphatidylinositol 4-kinase</fullName>
        <ecNumber evidence="2">2.7.1.67</ecNumber>
    </recommendedName>
</protein>
<dbReference type="SMART" id="SM00145">
    <property type="entry name" value="PI3Ka"/>
    <property type="match status" value="1"/>
</dbReference>
<dbReference type="EMBL" id="CATQJL010000223">
    <property type="protein sequence ID" value="CAJ0596802.1"/>
    <property type="molecule type" value="Genomic_DNA"/>
</dbReference>